<reference evidence="4 5" key="1">
    <citation type="submission" date="2019-07" db="EMBL/GenBank/DDBJ databases">
        <title>Characterization of Brevibacillus brevis HK544, as a potential biocontrol agent.</title>
        <authorList>
            <person name="Kim H."/>
        </authorList>
    </citation>
    <scope>NUCLEOTIDE SEQUENCE [LARGE SCALE GENOMIC DNA]</scope>
    <source>
        <strain evidence="4 5">HK544</strain>
    </source>
</reference>
<evidence type="ECO:0000256" key="2">
    <source>
        <dbReference type="SAM" id="Phobius"/>
    </source>
</evidence>
<evidence type="ECO:0000256" key="1">
    <source>
        <dbReference type="ARBA" id="ARBA00010792"/>
    </source>
</evidence>
<accession>A0A517I2R0</accession>
<feature type="domain" description="VTT" evidence="3">
    <location>
        <begin position="46"/>
        <end position="147"/>
    </location>
</feature>
<dbReference type="InterPro" id="IPR032816">
    <property type="entry name" value="VTT_dom"/>
</dbReference>
<feature type="transmembrane region" description="Helical" evidence="2">
    <location>
        <begin position="161"/>
        <end position="180"/>
    </location>
</feature>
<dbReference type="PANTHER" id="PTHR42709:SF11">
    <property type="entry name" value="DEDA FAMILY PROTEIN"/>
    <property type="match status" value="1"/>
</dbReference>
<dbReference type="EMBL" id="CP042161">
    <property type="protein sequence ID" value="QDS33185.1"/>
    <property type="molecule type" value="Genomic_DNA"/>
</dbReference>
<keyword evidence="2" id="KW-1133">Transmembrane helix</keyword>
<evidence type="ECO:0000313" key="5">
    <source>
        <dbReference type="Proteomes" id="UP000317713"/>
    </source>
</evidence>
<dbReference type="GO" id="GO:0005886">
    <property type="term" value="C:plasma membrane"/>
    <property type="evidence" value="ECO:0007669"/>
    <property type="project" value="TreeGrafter"/>
</dbReference>
<organism evidence="4 5">
    <name type="scientific">Brevibacillus brevis</name>
    <name type="common">Bacillus brevis</name>
    <dbReference type="NCBI Taxonomy" id="1393"/>
    <lineage>
        <taxon>Bacteria</taxon>
        <taxon>Bacillati</taxon>
        <taxon>Bacillota</taxon>
        <taxon>Bacilli</taxon>
        <taxon>Bacillales</taxon>
        <taxon>Paenibacillaceae</taxon>
        <taxon>Brevibacillus</taxon>
    </lineage>
</organism>
<name>A0A517I2R0_BREBE</name>
<dbReference type="AlphaFoldDB" id="A0A517I2R0"/>
<comment type="similarity">
    <text evidence="1">Belongs to the DedA family.</text>
</comment>
<evidence type="ECO:0000313" key="4">
    <source>
        <dbReference type="EMBL" id="QDS33185.1"/>
    </source>
</evidence>
<dbReference type="Proteomes" id="UP000317713">
    <property type="component" value="Chromosome"/>
</dbReference>
<gene>
    <name evidence="4" type="ORF">FPS98_03865</name>
</gene>
<dbReference type="InterPro" id="IPR051311">
    <property type="entry name" value="DedA_domain"/>
</dbReference>
<protein>
    <submittedName>
        <fullName evidence="4">DedA family protein</fullName>
    </submittedName>
</protein>
<dbReference type="RefSeq" id="WP_144613723.1">
    <property type="nucleotide sequence ID" value="NZ_CP042161.1"/>
</dbReference>
<feature type="transmembrane region" description="Helical" evidence="2">
    <location>
        <begin position="99"/>
        <end position="117"/>
    </location>
</feature>
<proteinExistence type="inferred from homology"/>
<keyword evidence="2" id="KW-0472">Membrane</keyword>
<dbReference type="PANTHER" id="PTHR42709">
    <property type="entry name" value="ALKALINE PHOSPHATASE LIKE PROTEIN"/>
    <property type="match status" value="1"/>
</dbReference>
<sequence length="195" mass="21672">MVDVIVNFLKEFGAWGMFFHSFVDAVIFPIPAFFTQLSLSMIDPSNAIWLATVGFIGCLLGTPIGYWIGKVAGRSFLGKILKKNWVDSATKMFNRHGEAAILLGAFTPIPFKIFTILSGATDYSLWKLLGYAAIGRAAKFYVVGVLFYVYGTLADKVIDQYFTLIFLGIFIVLASGWFLIRKLRTKKDNQIKAGA</sequence>
<dbReference type="Pfam" id="PF09335">
    <property type="entry name" value="VTT_dom"/>
    <property type="match status" value="1"/>
</dbReference>
<feature type="transmembrane region" description="Helical" evidence="2">
    <location>
        <begin position="129"/>
        <end position="149"/>
    </location>
</feature>
<evidence type="ECO:0000259" key="3">
    <source>
        <dbReference type="Pfam" id="PF09335"/>
    </source>
</evidence>
<feature type="transmembrane region" description="Helical" evidence="2">
    <location>
        <begin position="12"/>
        <end position="35"/>
    </location>
</feature>
<keyword evidence="2" id="KW-0812">Transmembrane</keyword>
<feature type="transmembrane region" description="Helical" evidence="2">
    <location>
        <begin position="47"/>
        <end position="68"/>
    </location>
</feature>